<keyword evidence="2" id="KW-1185">Reference proteome</keyword>
<dbReference type="EMBL" id="BFAA01008386">
    <property type="protein sequence ID" value="GCB67154.1"/>
    <property type="molecule type" value="Genomic_DNA"/>
</dbReference>
<reference evidence="1 2" key="1">
    <citation type="journal article" date="2018" name="Nat. Ecol. Evol.">
        <title>Shark genomes provide insights into elasmobranch evolution and the origin of vertebrates.</title>
        <authorList>
            <person name="Hara Y"/>
            <person name="Yamaguchi K"/>
            <person name="Onimaru K"/>
            <person name="Kadota M"/>
            <person name="Koyanagi M"/>
            <person name="Keeley SD"/>
            <person name="Tatsumi K"/>
            <person name="Tanaka K"/>
            <person name="Motone F"/>
            <person name="Kageyama Y"/>
            <person name="Nozu R"/>
            <person name="Adachi N"/>
            <person name="Nishimura O"/>
            <person name="Nakagawa R"/>
            <person name="Tanegashima C"/>
            <person name="Kiyatake I"/>
            <person name="Matsumoto R"/>
            <person name="Murakumo K"/>
            <person name="Nishida K"/>
            <person name="Terakita A"/>
            <person name="Kuratani S"/>
            <person name="Sato K"/>
            <person name="Hyodo S Kuraku.S."/>
        </authorList>
    </citation>
    <scope>NUCLEOTIDE SEQUENCE [LARGE SCALE GENOMIC DNA]</scope>
</reference>
<protein>
    <submittedName>
        <fullName evidence="1">Uncharacterized protein</fullName>
    </submittedName>
</protein>
<sequence>MDFIGFQEIQEANENLKAIQYKGGFLNYYDSADQLEVQLEDFLQLLTHCHVDNSFLTLAFKDKEDTEGPKEIIWVSKCHLATKVVFLKLILI</sequence>
<gene>
    <name evidence="1" type="ORF">scyTo_0015093</name>
</gene>
<evidence type="ECO:0000313" key="1">
    <source>
        <dbReference type="EMBL" id="GCB67154.1"/>
    </source>
</evidence>
<evidence type="ECO:0000313" key="2">
    <source>
        <dbReference type="Proteomes" id="UP000288216"/>
    </source>
</evidence>
<organism evidence="1 2">
    <name type="scientific">Scyliorhinus torazame</name>
    <name type="common">Cloudy catshark</name>
    <name type="synonym">Catulus torazame</name>
    <dbReference type="NCBI Taxonomy" id="75743"/>
    <lineage>
        <taxon>Eukaryota</taxon>
        <taxon>Metazoa</taxon>
        <taxon>Chordata</taxon>
        <taxon>Craniata</taxon>
        <taxon>Vertebrata</taxon>
        <taxon>Chondrichthyes</taxon>
        <taxon>Elasmobranchii</taxon>
        <taxon>Galeomorphii</taxon>
        <taxon>Galeoidea</taxon>
        <taxon>Carcharhiniformes</taxon>
        <taxon>Scyliorhinidae</taxon>
        <taxon>Scyliorhinus</taxon>
    </lineage>
</organism>
<dbReference type="Proteomes" id="UP000288216">
    <property type="component" value="Unassembled WGS sequence"/>
</dbReference>
<name>A0A401P1Z9_SCYTO</name>
<comment type="caution">
    <text evidence="1">The sequence shown here is derived from an EMBL/GenBank/DDBJ whole genome shotgun (WGS) entry which is preliminary data.</text>
</comment>
<proteinExistence type="predicted"/>
<dbReference type="AlphaFoldDB" id="A0A401P1Z9"/>
<accession>A0A401P1Z9</accession>